<protein>
    <submittedName>
        <fullName evidence="5">Lamin A C</fullName>
    </submittedName>
</protein>
<organism evidence="5 6">
    <name type="scientific">Cichlidogyrus casuarinus</name>
    <dbReference type="NCBI Taxonomy" id="1844966"/>
    <lineage>
        <taxon>Eukaryota</taxon>
        <taxon>Metazoa</taxon>
        <taxon>Spiralia</taxon>
        <taxon>Lophotrochozoa</taxon>
        <taxon>Platyhelminthes</taxon>
        <taxon>Monogenea</taxon>
        <taxon>Monopisthocotylea</taxon>
        <taxon>Dactylogyridea</taxon>
        <taxon>Ancyrocephalidae</taxon>
        <taxon>Cichlidogyrus</taxon>
    </lineage>
</organism>
<keyword evidence="1" id="KW-0403">Intermediate filament</keyword>
<dbReference type="Proteomes" id="UP001626550">
    <property type="component" value="Unassembled WGS sequence"/>
</dbReference>
<keyword evidence="6" id="KW-1185">Reference proteome</keyword>
<dbReference type="PANTHER" id="PTHR45721">
    <property type="entry name" value="LAMIN DM0-RELATED"/>
    <property type="match status" value="1"/>
</dbReference>
<keyword evidence="2 3" id="KW-0175">Coiled coil</keyword>
<dbReference type="GO" id="GO:0005882">
    <property type="term" value="C:intermediate filament"/>
    <property type="evidence" value="ECO:0007669"/>
    <property type="project" value="UniProtKB-KW"/>
</dbReference>
<dbReference type="SUPFAM" id="SSF64593">
    <property type="entry name" value="Intermediate filament protein, coiled coil region"/>
    <property type="match status" value="1"/>
</dbReference>
<evidence type="ECO:0000256" key="2">
    <source>
        <dbReference type="ARBA" id="ARBA00023054"/>
    </source>
</evidence>
<dbReference type="PANTHER" id="PTHR45721:SF12">
    <property type="entry name" value="INTERMEDIATE FILAMENT PROTEIN IFA-1"/>
    <property type="match status" value="1"/>
</dbReference>
<dbReference type="EMBL" id="JBJKFK010002195">
    <property type="protein sequence ID" value="KAL3311483.1"/>
    <property type="molecule type" value="Genomic_DNA"/>
</dbReference>
<reference evidence="5 6" key="1">
    <citation type="submission" date="2024-11" db="EMBL/GenBank/DDBJ databases">
        <title>Adaptive evolution of stress response genes in parasites aligns with host niche diversity.</title>
        <authorList>
            <person name="Hahn C."/>
            <person name="Resl P."/>
        </authorList>
    </citation>
    <scope>NUCLEOTIDE SEQUENCE [LARGE SCALE GENOMIC DNA]</scope>
    <source>
        <strain evidence="5">EGGRZ-B1_66</strain>
        <tissue evidence="5">Body</tissue>
    </source>
</reference>
<accession>A0ABD2PVK1</accession>
<sequence>MNSAESKSRESERYKPITSNRTLVIQRTSSSLSQTSLGGGYACPNNNPGTPSSITSQFWRYATLPSSTANGVAAMHSGVHTILQGREREKKDLQQLNERFATYIEKVRFLEAQNRKLVSELNQLKDRWGKETERVKNMFSAELDKFKRMLTNSEQSRTQLELK</sequence>
<dbReference type="AlphaFoldDB" id="A0ABD2PVK1"/>
<feature type="coiled-coil region" evidence="3">
    <location>
        <begin position="86"/>
        <end position="163"/>
    </location>
</feature>
<name>A0ABD2PVK1_9PLAT</name>
<evidence type="ECO:0000313" key="5">
    <source>
        <dbReference type="EMBL" id="KAL3311483.1"/>
    </source>
</evidence>
<dbReference type="Pfam" id="PF00038">
    <property type="entry name" value="Filament"/>
    <property type="match status" value="1"/>
</dbReference>
<evidence type="ECO:0000256" key="3">
    <source>
        <dbReference type="SAM" id="Coils"/>
    </source>
</evidence>
<feature type="non-terminal residue" evidence="5">
    <location>
        <position position="163"/>
    </location>
</feature>
<evidence type="ECO:0000256" key="1">
    <source>
        <dbReference type="ARBA" id="ARBA00022754"/>
    </source>
</evidence>
<evidence type="ECO:0000313" key="6">
    <source>
        <dbReference type="Proteomes" id="UP001626550"/>
    </source>
</evidence>
<dbReference type="InterPro" id="IPR039008">
    <property type="entry name" value="IF_rod_dom"/>
</dbReference>
<dbReference type="PROSITE" id="PS51842">
    <property type="entry name" value="IF_ROD_2"/>
    <property type="match status" value="1"/>
</dbReference>
<proteinExistence type="predicted"/>
<feature type="domain" description="IF rod" evidence="4">
    <location>
        <begin position="89"/>
        <end position="163"/>
    </location>
</feature>
<evidence type="ECO:0000259" key="4">
    <source>
        <dbReference type="PROSITE" id="PS51842"/>
    </source>
</evidence>
<comment type="caution">
    <text evidence="5">The sequence shown here is derived from an EMBL/GenBank/DDBJ whole genome shotgun (WGS) entry which is preliminary data.</text>
</comment>
<gene>
    <name evidence="5" type="primary">IFA-4_1</name>
    <name evidence="5" type="ORF">Ciccas_009935</name>
</gene>